<evidence type="ECO:0000313" key="1">
    <source>
        <dbReference type="EMBL" id="GFU43023.1"/>
    </source>
</evidence>
<dbReference type="EMBL" id="BMAW01132308">
    <property type="protein sequence ID" value="GFU43023.1"/>
    <property type="molecule type" value="Genomic_DNA"/>
</dbReference>
<dbReference type="SUPFAM" id="SSF56219">
    <property type="entry name" value="DNase I-like"/>
    <property type="match status" value="1"/>
</dbReference>
<reference evidence="1" key="1">
    <citation type="submission" date="2020-08" db="EMBL/GenBank/DDBJ databases">
        <title>Multicomponent nature underlies the extraordinary mechanical properties of spider dragline silk.</title>
        <authorList>
            <person name="Kono N."/>
            <person name="Nakamura H."/>
            <person name="Mori M."/>
            <person name="Yoshida Y."/>
            <person name="Ohtoshi R."/>
            <person name="Malay A.D."/>
            <person name="Moran D.A.P."/>
            <person name="Tomita M."/>
            <person name="Numata K."/>
            <person name="Arakawa K."/>
        </authorList>
    </citation>
    <scope>NUCLEOTIDE SEQUENCE</scope>
</reference>
<comment type="caution">
    <text evidence="1">The sequence shown here is derived from an EMBL/GenBank/DDBJ whole genome shotgun (WGS) entry which is preliminary data.</text>
</comment>
<protein>
    <recommendedName>
        <fullName evidence="3">Endonuclease/exonuclease/phosphatase domain-containing protein</fullName>
    </recommendedName>
</protein>
<name>A0A8X6QSX4_NEPPI</name>
<gene>
    <name evidence="1" type="ORF">NPIL_390121</name>
</gene>
<keyword evidence="2" id="KW-1185">Reference proteome</keyword>
<evidence type="ECO:0008006" key="3">
    <source>
        <dbReference type="Google" id="ProtNLM"/>
    </source>
</evidence>
<organism evidence="1 2">
    <name type="scientific">Nephila pilipes</name>
    <name type="common">Giant wood spider</name>
    <name type="synonym">Nephila maculata</name>
    <dbReference type="NCBI Taxonomy" id="299642"/>
    <lineage>
        <taxon>Eukaryota</taxon>
        <taxon>Metazoa</taxon>
        <taxon>Ecdysozoa</taxon>
        <taxon>Arthropoda</taxon>
        <taxon>Chelicerata</taxon>
        <taxon>Arachnida</taxon>
        <taxon>Araneae</taxon>
        <taxon>Araneomorphae</taxon>
        <taxon>Entelegynae</taxon>
        <taxon>Araneoidea</taxon>
        <taxon>Nephilidae</taxon>
        <taxon>Nephila</taxon>
    </lineage>
</organism>
<sequence length="142" mass="16203">MNLSDLLIEARKRCLHISQKEIERLQSARDQVASSWGNEIETPFITKKLPRRWKPPGTNTPGKVLYQYATKYNLQINAPEQATRQTHRPNNSIIDICVSKGLYSITSESIPALLSDHNPVLFEIETDNLTSQTLNSIKITNW</sequence>
<dbReference type="InterPro" id="IPR036691">
    <property type="entry name" value="Endo/exonu/phosph_ase_sf"/>
</dbReference>
<accession>A0A8X6QSX4</accession>
<evidence type="ECO:0000313" key="2">
    <source>
        <dbReference type="Proteomes" id="UP000887013"/>
    </source>
</evidence>
<proteinExistence type="predicted"/>
<dbReference type="Gene3D" id="3.60.10.10">
    <property type="entry name" value="Endonuclease/exonuclease/phosphatase"/>
    <property type="match status" value="1"/>
</dbReference>
<dbReference type="AlphaFoldDB" id="A0A8X6QSX4"/>
<dbReference type="Proteomes" id="UP000887013">
    <property type="component" value="Unassembled WGS sequence"/>
</dbReference>